<protein>
    <submittedName>
        <fullName evidence="2">GDSL esterase/lipase</fullName>
    </submittedName>
</protein>
<dbReference type="AlphaFoldDB" id="A0ABD0ZVK2"/>
<gene>
    <name evidence="2" type="ORF">V5N11_035758</name>
</gene>
<proteinExistence type="predicted"/>
<keyword evidence="3" id="KW-1185">Reference proteome</keyword>
<keyword evidence="1" id="KW-0472">Membrane</keyword>
<accession>A0ABD0ZVK2</accession>
<dbReference type="Proteomes" id="UP001558713">
    <property type="component" value="Unassembled WGS sequence"/>
</dbReference>
<reference evidence="2 3" key="1">
    <citation type="submission" date="2024-04" db="EMBL/GenBank/DDBJ databases">
        <title>Genome assembly C_amara_ONT_v2.</title>
        <authorList>
            <person name="Yant L."/>
            <person name="Moore C."/>
            <person name="Slenker M."/>
        </authorList>
    </citation>
    <scope>NUCLEOTIDE SEQUENCE [LARGE SCALE GENOMIC DNA]</scope>
    <source>
        <tissue evidence="2">Leaf</tissue>
    </source>
</reference>
<name>A0ABD0ZVK2_CARAN</name>
<evidence type="ECO:0000313" key="2">
    <source>
        <dbReference type="EMBL" id="KAL1197901.1"/>
    </source>
</evidence>
<evidence type="ECO:0000256" key="1">
    <source>
        <dbReference type="SAM" id="Phobius"/>
    </source>
</evidence>
<sequence>MKECCKGRCVNVDKQGVKKYALCRYAMILSLLFTLILIPKKYTQEGWKPFYSVLGQNLTASLLKARQYVSINTSTILRIRYSDTLGLDTMIPLIP</sequence>
<keyword evidence="1" id="KW-0812">Transmembrane</keyword>
<feature type="transmembrane region" description="Helical" evidence="1">
    <location>
        <begin position="21"/>
        <end position="38"/>
    </location>
</feature>
<dbReference type="EMBL" id="JBANAX010000682">
    <property type="protein sequence ID" value="KAL1197901.1"/>
    <property type="molecule type" value="Genomic_DNA"/>
</dbReference>
<evidence type="ECO:0000313" key="3">
    <source>
        <dbReference type="Proteomes" id="UP001558713"/>
    </source>
</evidence>
<comment type="caution">
    <text evidence="2">The sequence shown here is derived from an EMBL/GenBank/DDBJ whole genome shotgun (WGS) entry which is preliminary data.</text>
</comment>
<organism evidence="2 3">
    <name type="scientific">Cardamine amara subsp. amara</name>
    <dbReference type="NCBI Taxonomy" id="228776"/>
    <lineage>
        <taxon>Eukaryota</taxon>
        <taxon>Viridiplantae</taxon>
        <taxon>Streptophyta</taxon>
        <taxon>Embryophyta</taxon>
        <taxon>Tracheophyta</taxon>
        <taxon>Spermatophyta</taxon>
        <taxon>Magnoliopsida</taxon>
        <taxon>eudicotyledons</taxon>
        <taxon>Gunneridae</taxon>
        <taxon>Pentapetalae</taxon>
        <taxon>rosids</taxon>
        <taxon>malvids</taxon>
        <taxon>Brassicales</taxon>
        <taxon>Brassicaceae</taxon>
        <taxon>Cardamineae</taxon>
        <taxon>Cardamine</taxon>
    </lineage>
</organism>
<keyword evidence="1" id="KW-1133">Transmembrane helix</keyword>